<protein>
    <submittedName>
        <fullName evidence="2">DUF3732 domain-containing protein</fullName>
    </submittedName>
</protein>
<evidence type="ECO:0000313" key="4">
    <source>
        <dbReference type="Proteomes" id="UP000274073"/>
    </source>
</evidence>
<dbReference type="InterPro" id="IPR022205">
    <property type="entry name" value="DUF3732"/>
</dbReference>
<keyword evidence="5" id="KW-1185">Reference proteome</keyword>
<dbReference type="Proteomes" id="UP000274073">
    <property type="component" value="Chromosome"/>
</dbReference>
<feature type="coiled-coil region" evidence="1">
    <location>
        <begin position="392"/>
        <end position="426"/>
    </location>
</feature>
<name>A0AAD0YIC6_9FLAO</name>
<dbReference type="EMBL" id="CP033912">
    <property type="protein sequence ID" value="AZA96724.1"/>
    <property type="molecule type" value="Genomic_DNA"/>
</dbReference>
<dbReference type="AlphaFoldDB" id="A0AAD0YIC6"/>
<accession>A0AAD0YIC6</accession>
<gene>
    <name evidence="2" type="ORF">EG349_15855</name>
    <name evidence="3" type="ORF">EG353_14645</name>
</gene>
<reference evidence="4 5" key="1">
    <citation type="submission" date="2018-11" db="EMBL/GenBank/DDBJ databases">
        <title>Proposal to divide the Flavobacteriaceae and reorganize its genera based on Amino Acid Identity values calculated from whole genome sequences.</title>
        <authorList>
            <person name="Nicholson A.C."/>
            <person name="Gulvik C.A."/>
            <person name="Whitney A.M."/>
            <person name="Humrighouse B.W."/>
            <person name="Bell M."/>
            <person name="Holmes B."/>
            <person name="Steigerwalt A.G."/>
            <person name="Villarma A."/>
            <person name="Sheth M."/>
            <person name="Batra D."/>
            <person name="Pryor J."/>
            <person name="Bernardet J.-F."/>
            <person name="Hugo C."/>
            <person name="Kampfer P."/>
            <person name="Newman J."/>
            <person name="McQuiston J.R."/>
        </authorList>
    </citation>
    <scope>NUCLEOTIDE SEQUENCE [LARGE SCALE GENOMIC DNA]</scope>
    <source>
        <strain evidence="2 4">G0207</strain>
        <strain evidence="3 5">H5143</strain>
    </source>
</reference>
<dbReference type="Pfam" id="PF12532">
    <property type="entry name" value="DUF3732"/>
    <property type="match status" value="1"/>
</dbReference>
<organism evidence="2 4">
    <name type="scientific">Chryseobacterium shandongense</name>
    <dbReference type="NCBI Taxonomy" id="1493872"/>
    <lineage>
        <taxon>Bacteria</taxon>
        <taxon>Pseudomonadati</taxon>
        <taxon>Bacteroidota</taxon>
        <taxon>Flavobacteriia</taxon>
        <taxon>Flavobacteriales</taxon>
        <taxon>Weeksellaceae</taxon>
        <taxon>Chryseobacterium group</taxon>
        <taxon>Chryseobacterium</taxon>
    </lineage>
</organism>
<keyword evidence="1" id="KW-0175">Coiled coil</keyword>
<evidence type="ECO:0000313" key="5">
    <source>
        <dbReference type="Proteomes" id="UP000281741"/>
    </source>
</evidence>
<dbReference type="EMBL" id="CP033915">
    <property type="protein sequence ID" value="AZA88163.1"/>
    <property type="molecule type" value="Genomic_DNA"/>
</dbReference>
<evidence type="ECO:0000313" key="3">
    <source>
        <dbReference type="EMBL" id="AZA96724.1"/>
    </source>
</evidence>
<evidence type="ECO:0000256" key="1">
    <source>
        <dbReference type="SAM" id="Coils"/>
    </source>
</evidence>
<evidence type="ECO:0000313" key="2">
    <source>
        <dbReference type="EMBL" id="AZA88163.1"/>
    </source>
</evidence>
<proteinExistence type="predicted"/>
<dbReference type="Gene3D" id="3.40.50.300">
    <property type="entry name" value="P-loop containing nucleotide triphosphate hydrolases"/>
    <property type="match status" value="1"/>
</dbReference>
<dbReference type="InterPro" id="IPR027417">
    <property type="entry name" value="P-loop_NTPase"/>
</dbReference>
<dbReference type="Proteomes" id="UP000281741">
    <property type="component" value="Chromosome"/>
</dbReference>
<sequence>MQFQLLNLIIWPKSQRFIPQIVQFQPGKLNVITGASRTGKSAIIPIIDYCLGSQECSIPIDTIRDHAVWYGVIVKTTAEEILFAREVPVGNVSSNNFYLMRGSKVVPPISIDQPNEKLDGIKNLLDGISGVPYATLNADDNRGFNARLSFRDLMAFVFQSQDIVANQNILFYKTHAHEHREKLRNWFPFIIGAENMEILAARNRIQEIERQLSRLRRDFEKAKTVSDSWIENMQGHLRIASEYGLVDQSDLGNKEPEHLLEIAKNILENIPNHPQTTLNDIEGSSKEVLELDILEEELSLNIGKTKKRLADLNELKGGFMDYGNSVRRRKDRLHISQWLLSMHSEAQECPSCGSVEHPKKNDEITKISNAFRALELESKKLAEVPTSFAREEEKLRGQLTNFLEEKKQLQNRIDLLAAKDQRVQQEMQQRKNMFMFLGHLKAHLEFFSKLNDGGEFKKQIEDLDDEIKRLTKLADINGVHARINAATAKIGEKILNHLKTLDVEDKYKEVAPRFDIKNLNLSVLSNDNHWHYLGEVGSASNWVSFHIALVCALQEFFLELKNSSVPSFVIFDQPSQVYFPKLKKVAANDENRDIKFEDDEDVSAVKSIFKTISNSIKISKGLWQALILDHADDIIYGDIDLVYEVDIWRDGKKLIPTEWILGENDSSELLPIG</sequence>
<dbReference type="RefSeq" id="WP_123855077.1">
    <property type="nucleotide sequence ID" value="NZ_CP033912.1"/>
</dbReference>
<feature type="coiled-coil region" evidence="1">
    <location>
        <begin position="191"/>
        <end position="225"/>
    </location>
</feature>
<dbReference type="SUPFAM" id="SSF52540">
    <property type="entry name" value="P-loop containing nucleoside triphosphate hydrolases"/>
    <property type="match status" value="1"/>
</dbReference>